<dbReference type="SUPFAM" id="SSF142795">
    <property type="entry name" value="CAC2185-like"/>
    <property type="match status" value="1"/>
</dbReference>
<dbReference type="STRING" id="1850246.LPB138_00330"/>
<dbReference type="Proteomes" id="UP000176050">
    <property type="component" value="Chromosome"/>
</dbReference>
<dbReference type="AlphaFoldDB" id="A0A1D8P3Q0"/>
<dbReference type="InterPro" id="IPR015037">
    <property type="entry name" value="DUF1919"/>
</dbReference>
<organism evidence="1 2">
    <name type="scientific">Urechidicola croceus</name>
    <dbReference type="NCBI Taxonomy" id="1850246"/>
    <lineage>
        <taxon>Bacteria</taxon>
        <taxon>Pseudomonadati</taxon>
        <taxon>Bacteroidota</taxon>
        <taxon>Flavobacteriia</taxon>
        <taxon>Flavobacteriales</taxon>
        <taxon>Flavobacteriaceae</taxon>
        <taxon>Urechidicola</taxon>
    </lineage>
</organism>
<sequence length="229" mass="27641">MNPFRKIYVYIRRKSRVYFKKFILKKEKKLLKDKNFVIIADNCWGGAVYQWYERPYNSPFAGVGIYGDCYMKLLSNFDHYMAQELQFIDKSKYPFRELTYPLALLGDVELHFTHYKTPKEAGTKWVRRTQRMLEETNKDNYYFKICDAWKADEEIFKKFHQLPFKNKISFTLKEKKTFNNPAHIGVNEHHKDDKTIVPNGIKLFKISFLYYDVTKWIVEKTIKRTTYKG</sequence>
<evidence type="ECO:0000313" key="1">
    <source>
        <dbReference type="EMBL" id="AOW19225.1"/>
    </source>
</evidence>
<name>A0A1D8P3Q0_9FLAO</name>
<dbReference type="OrthoDB" id="6636518at2"/>
<dbReference type="InterPro" id="IPR037226">
    <property type="entry name" value="CAC2185-like_sf"/>
</dbReference>
<gene>
    <name evidence="1" type="ORF">LPB138_00330</name>
</gene>
<reference evidence="1 2" key="1">
    <citation type="submission" date="2016-10" db="EMBL/GenBank/DDBJ databases">
        <title>Lutibacter sp. LPB0138, isolated from marine gastropod.</title>
        <authorList>
            <person name="Kim E."/>
            <person name="Yi H."/>
        </authorList>
    </citation>
    <scope>NUCLEOTIDE SEQUENCE [LARGE SCALE GENOMIC DNA]</scope>
    <source>
        <strain evidence="1 2">LPB0138</strain>
    </source>
</reference>
<evidence type="ECO:0000313" key="2">
    <source>
        <dbReference type="Proteomes" id="UP000176050"/>
    </source>
</evidence>
<dbReference type="Pfam" id="PF08942">
    <property type="entry name" value="DUF1919"/>
    <property type="match status" value="1"/>
</dbReference>
<dbReference type="KEGG" id="lul:LPB138_00330"/>
<accession>A0A1D8P3Q0</accession>
<keyword evidence="2" id="KW-1185">Reference proteome</keyword>
<dbReference type="EMBL" id="CP017478">
    <property type="protein sequence ID" value="AOW19225.1"/>
    <property type="molecule type" value="Genomic_DNA"/>
</dbReference>
<dbReference type="RefSeq" id="WP_070235355.1">
    <property type="nucleotide sequence ID" value="NZ_CP017478.1"/>
</dbReference>
<protein>
    <submittedName>
        <fullName evidence="1">Uncharacterized protein</fullName>
    </submittedName>
</protein>
<proteinExistence type="predicted"/>